<dbReference type="PROSITE" id="PS50181">
    <property type="entry name" value="FBOX"/>
    <property type="match status" value="1"/>
</dbReference>
<sequence>MPAIVDLPLELIESILLTLDPFDVSCVAQTSRLFREIVYGPNEQQFWRGMYLAQPLDDPRKAVTRLGSPREDINWRVELQRIVQAQAVVTNVSRAGAGCRRVESEERCRVMQTLLDLVSNVPPLPFRESEQMSRNIYWVQNLLRDESFLECEEWVLTEEEEQLRARLHTWYGLTQRDGEAESRQASQAYVYSRRHYTASRAYGPFMPDGSMRVNWVHVRALAHVFGLILVELEGEEDEFAFDICPMGMLFCQSIIPPGLNLDEEDDWAGVEGLWRIGYAFVDHREFIIYNDPRVPENEPLDTSIFEGAEETYSSIDLYFRVIDVEPDPLHQTRPKINFIGELDGFFTLVGFVKLTADNQVWWHFGGGNDNQPVWNGEAIGLGNIRSKNGAVGLWSTVFHDDAEDPIGPFWMNRQIVIEDE</sequence>
<dbReference type="EMBL" id="KN819582">
    <property type="protein sequence ID" value="KIJ08646.1"/>
    <property type="molecule type" value="Genomic_DNA"/>
</dbReference>
<dbReference type="OrthoDB" id="3226064at2759"/>
<reference evidence="3" key="2">
    <citation type="submission" date="2015-01" db="EMBL/GenBank/DDBJ databases">
        <title>Evolutionary Origins and Diversification of the Mycorrhizal Mutualists.</title>
        <authorList>
            <consortium name="DOE Joint Genome Institute"/>
            <consortium name="Mycorrhizal Genomics Consortium"/>
            <person name="Kohler A."/>
            <person name="Kuo A."/>
            <person name="Nagy L.G."/>
            <person name="Floudas D."/>
            <person name="Copeland A."/>
            <person name="Barry K.W."/>
            <person name="Cichocki N."/>
            <person name="Veneault-Fourrey C."/>
            <person name="LaButti K."/>
            <person name="Lindquist E.A."/>
            <person name="Lipzen A."/>
            <person name="Lundell T."/>
            <person name="Morin E."/>
            <person name="Murat C."/>
            <person name="Riley R."/>
            <person name="Ohm R."/>
            <person name="Sun H."/>
            <person name="Tunlid A."/>
            <person name="Henrissat B."/>
            <person name="Grigoriev I.V."/>
            <person name="Hibbett D.S."/>
            <person name="Martin F."/>
        </authorList>
    </citation>
    <scope>NUCLEOTIDE SEQUENCE [LARGE SCALE GENOMIC DNA]</scope>
    <source>
        <strain evidence="3">ATCC 200175</strain>
    </source>
</reference>
<organism evidence="2 3">
    <name type="scientific">Paxillus involutus ATCC 200175</name>
    <dbReference type="NCBI Taxonomy" id="664439"/>
    <lineage>
        <taxon>Eukaryota</taxon>
        <taxon>Fungi</taxon>
        <taxon>Dikarya</taxon>
        <taxon>Basidiomycota</taxon>
        <taxon>Agaricomycotina</taxon>
        <taxon>Agaricomycetes</taxon>
        <taxon>Agaricomycetidae</taxon>
        <taxon>Boletales</taxon>
        <taxon>Paxilineae</taxon>
        <taxon>Paxillaceae</taxon>
        <taxon>Paxillus</taxon>
    </lineage>
</organism>
<evidence type="ECO:0000313" key="2">
    <source>
        <dbReference type="EMBL" id="KIJ08646.1"/>
    </source>
</evidence>
<dbReference type="Gene3D" id="1.20.1280.50">
    <property type="match status" value="1"/>
</dbReference>
<reference evidence="2 3" key="1">
    <citation type="submission" date="2014-06" db="EMBL/GenBank/DDBJ databases">
        <authorList>
            <consortium name="DOE Joint Genome Institute"/>
            <person name="Kuo A."/>
            <person name="Kohler A."/>
            <person name="Nagy L.G."/>
            <person name="Floudas D."/>
            <person name="Copeland A."/>
            <person name="Barry K.W."/>
            <person name="Cichocki N."/>
            <person name="Veneault-Fourrey C."/>
            <person name="LaButti K."/>
            <person name="Lindquist E.A."/>
            <person name="Lipzen A."/>
            <person name="Lundell T."/>
            <person name="Morin E."/>
            <person name="Murat C."/>
            <person name="Sun H."/>
            <person name="Tunlid A."/>
            <person name="Henrissat B."/>
            <person name="Grigoriev I.V."/>
            <person name="Hibbett D.S."/>
            <person name="Martin F."/>
            <person name="Nordberg H.P."/>
            <person name="Cantor M.N."/>
            <person name="Hua S.X."/>
        </authorList>
    </citation>
    <scope>NUCLEOTIDE SEQUENCE [LARGE SCALE GENOMIC DNA]</scope>
    <source>
        <strain evidence="2 3">ATCC 200175</strain>
    </source>
</reference>
<dbReference type="AlphaFoldDB" id="A0A0C9TN42"/>
<protein>
    <recommendedName>
        <fullName evidence="1">F-box domain-containing protein</fullName>
    </recommendedName>
</protein>
<dbReference type="HOGENOM" id="CLU_019366_1_0_1"/>
<evidence type="ECO:0000259" key="1">
    <source>
        <dbReference type="PROSITE" id="PS50181"/>
    </source>
</evidence>
<gene>
    <name evidence="2" type="ORF">PAXINDRAFT_139200</name>
</gene>
<dbReference type="CDD" id="cd09917">
    <property type="entry name" value="F-box_SF"/>
    <property type="match status" value="1"/>
</dbReference>
<dbReference type="InterPro" id="IPR001810">
    <property type="entry name" value="F-box_dom"/>
</dbReference>
<dbReference type="Pfam" id="PF12937">
    <property type="entry name" value="F-box-like"/>
    <property type="match status" value="1"/>
</dbReference>
<proteinExistence type="predicted"/>
<feature type="domain" description="F-box" evidence="1">
    <location>
        <begin position="1"/>
        <end position="50"/>
    </location>
</feature>
<name>A0A0C9TN42_PAXIN</name>
<accession>A0A0C9TN42</accession>
<evidence type="ECO:0000313" key="3">
    <source>
        <dbReference type="Proteomes" id="UP000053647"/>
    </source>
</evidence>
<dbReference type="SUPFAM" id="SSF81383">
    <property type="entry name" value="F-box domain"/>
    <property type="match status" value="1"/>
</dbReference>
<keyword evidence="3" id="KW-1185">Reference proteome</keyword>
<dbReference type="InterPro" id="IPR036047">
    <property type="entry name" value="F-box-like_dom_sf"/>
</dbReference>
<dbReference type="Proteomes" id="UP000053647">
    <property type="component" value="Unassembled WGS sequence"/>
</dbReference>